<dbReference type="EMBL" id="JANUAU010000017">
    <property type="protein sequence ID" value="MCS3679305.1"/>
    <property type="molecule type" value="Genomic_DNA"/>
</dbReference>
<gene>
    <name evidence="2" type="ORF">GGP71_003256</name>
</gene>
<evidence type="ECO:0000313" key="2">
    <source>
        <dbReference type="EMBL" id="MCS3679305.1"/>
    </source>
</evidence>
<accession>A0A9X2TDB9</accession>
<sequence length="93" mass="10861">MSKDKPDIDFDDSDAGFSEEEDEERRRRSEGTKKQFNTLIRPGLEERLNAAAFWTDRSKADILDEALRFWLDQVEEERGEAFEILPPHEVDSS</sequence>
<dbReference type="AlphaFoldDB" id="A0A9X2TDB9"/>
<reference evidence="2" key="1">
    <citation type="submission" date="2022-08" db="EMBL/GenBank/DDBJ databases">
        <title>Genomic Encyclopedia of Type Strains, Phase V (KMG-V): Genome sequencing to study the core and pangenomes of soil and plant-associated prokaryotes.</title>
        <authorList>
            <person name="Whitman W."/>
        </authorList>
    </citation>
    <scope>NUCLEOTIDE SEQUENCE</scope>
    <source>
        <strain evidence="2">0</strain>
    </source>
</reference>
<organism evidence="2 3">
    <name type="scientific">Salinibacter ruber</name>
    <dbReference type="NCBI Taxonomy" id="146919"/>
    <lineage>
        <taxon>Bacteria</taxon>
        <taxon>Pseudomonadati</taxon>
        <taxon>Rhodothermota</taxon>
        <taxon>Rhodothermia</taxon>
        <taxon>Rhodothermales</taxon>
        <taxon>Salinibacteraceae</taxon>
        <taxon>Salinibacter</taxon>
    </lineage>
</organism>
<protein>
    <submittedName>
        <fullName evidence="2">Uncharacterized protein</fullName>
    </submittedName>
</protein>
<evidence type="ECO:0000256" key="1">
    <source>
        <dbReference type="SAM" id="MobiDB-lite"/>
    </source>
</evidence>
<feature type="region of interest" description="Disordered" evidence="1">
    <location>
        <begin position="1"/>
        <end position="34"/>
    </location>
</feature>
<name>A0A9X2TDB9_9BACT</name>
<feature type="compositionally biased region" description="Acidic residues" evidence="1">
    <location>
        <begin position="9"/>
        <end position="23"/>
    </location>
</feature>
<comment type="caution">
    <text evidence="2">The sequence shown here is derived from an EMBL/GenBank/DDBJ whole genome shotgun (WGS) entry which is preliminary data.</text>
</comment>
<evidence type="ECO:0000313" key="3">
    <source>
        <dbReference type="Proteomes" id="UP001155027"/>
    </source>
</evidence>
<dbReference type="Proteomes" id="UP001155027">
    <property type="component" value="Unassembled WGS sequence"/>
</dbReference>
<proteinExistence type="predicted"/>
<dbReference type="RefSeq" id="WP_013124700.1">
    <property type="nucleotide sequence ID" value="NZ_JANUAN010000017.1"/>
</dbReference>
<feature type="compositionally biased region" description="Basic and acidic residues" evidence="1">
    <location>
        <begin position="24"/>
        <end position="33"/>
    </location>
</feature>